<dbReference type="Proteomes" id="UP000316628">
    <property type="component" value="Unassembled WGS sequence"/>
</dbReference>
<sequence length="446" mass="48150">MHVETISTAALGDRGYLVHDGETALVIDPQRDFDRVEDLATRLGVRITHVAETHVHNDYVTGGLALAHRHHATYLVAAAEDVSFDRHPVHPGDTLSVGSMTVTAVATPGHTEHHLAYLVEHDGRRAVFSGGNLLFGSVGRTDLVAPDRTTDLTHAQYRSARALADHAGDDATLHPTHGFGSFCSSGPAVVTDGSTIAEQRRSNHVLTDDDEQHFVRDLIANLTTYPSYYSHMAPLNRLGPGAPDLSLPEPLRPAELRVRIADGQWVVDLRSRVAFAAGHLAGTVSVEYGQSFTTYLGWTLPWGEPVTLVGSEEDVRAAIRDLSRIGVDRPAAAIGDPADGLAPDHPVVAYRRATWSDLPHADRPVVLDVRRTDEHADRHVTGSVNIPLHDLIARLDEVPPGEVWVHCASGYRAGIAASLLHRAGRDVVHLDGDWTQATHAGVATSP</sequence>
<dbReference type="GO" id="GO:0070813">
    <property type="term" value="P:hydrogen sulfide metabolic process"/>
    <property type="evidence" value="ECO:0007669"/>
    <property type="project" value="TreeGrafter"/>
</dbReference>
<dbReference type="InterPro" id="IPR001279">
    <property type="entry name" value="Metallo-B-lactamas"/>
</dbReference>
<gene>
    <name evidence="3" type="ORF">FHX81_1740</name>
</gene>
<dbReference type="GO" id="GO:0046872">
    <property type="term" value="F:metal ion binding"/>
    <property type="evidence" value="ECO:0007669"/>
    <property type="project" value="UniProtKB-KW"/>
</dbReference>
<feature type="domain" description="Rhodanese" evidence="2">
    <location>
        <begin position="360"/>
        <end position="443"/>
    </location>
</feature>
<comment type="caution">
    <text evidence="3">The sequence shown here is derived from an EMBL/GenBank/DDBJ whole genome shotgun (WGS) entry which is preliminary data.</text>
</comment>
<dbReference type="InterPro" id="IPR001763">
    <property type="entry name" value="Rhodanese-like_dom"/>
</dbReference>
<evidence type="ECO:0000256" key="1">
    <source>
        <dbReference type="ARBA" id="ARBA00022723"/>
    </source>
</evidence>
<dbReference type="SMART" id="SM00450">
    <property type="entry name" value="RHOD"/>
    <property type="match status" value="1"/>
</dbReference>
<dbReference type="RefSeq" id="WP_141976736.1">
    <property type="nucleotide sequence ID" value="NZ_VFPP01000001.1"/>
</dbReference>
<keyword evidence="3" id="KW-0378">Hydrolase</keyword>
<dbReference type="Gene3D" id="3.60.15.10">
    <property type="entry name" value="Ribonuclease Z/Hydroxyacylglutathione hydrolase-like"/>
    <property type="match status" value="1"/>
</dbReference>
<dbReference type="CDD" id="cd00158">
    <property type="entry name" value="RHOD"/>
    <property type="match status" value="1"/>
</dbReference>
<dbReference type="InterPro" id="IPR051682">
    <property type="entry name" value="Mito_Persulfide_Diox"/>
</dbReference>
<evidence type="ECO:0000259" key="2">
    <source>
        <dbReference type="PROSITE" id="PS50206"/>
    </source>
</evidence>
<reference evidence="3 4" key="1">
    <citation type="submission" date="2019-06" db="EMBL/GenBank/DDBJ databases">
        <title>Sequencing the genomes of 1000 actinobacteria strains.</title>
        <authorList>
            <person name="Klenk H.-P."/>
        </authorList>
    </citation>
    <scope>NUCLEOTIDE SEQUENCE [LARGE SCALE GENOMIC DNA]</scope>
    <source>
        <strain evidence="3 4">DSM 45456</strain>
    </source>
</reference>
<organism evidence="3 4">
    <name type="scientific">Saccharothrix saharensis</name>
    <dbReference type="NCBI Taxonomy" id="571190"/>
    <lineage>
        <taxon>Bacteria</taxon>
        <taxon>Bacillati</taxon>
        <taxon>Actinomycetota</taxon>
        <taxon>Actinomycetes</taxon>
        <taxon>Pseudonocardiales</taxon>
        <taxon>Pseudonocardiaceae</taxon>
        <taxon>Saccharothrix</taxon>
    </lineage>
</organism>
<dbReference type="SUPFAM" id="SSF56281">
    <property type="entry name" value="Metallo-hydrolase/oxidoreductase"/>
    <property type="match status" value="1"/>
</dbReference>
<dbReference type="PANTHER" id="PTHR43084">
    <property type="entry name" value="PERSULFIDE DIOXYGENASE ETHE1"/>
    <property type="match status" value="1"/>
</dbReference>
<dbReference type="InterPro" id="IPR044528">
    <property type="entry name" value="POD-like_MBL-fold"/>
</dbReference>
<accession>A0A543J9C0</accession>
<dbReference type="SMART" id="SM00849">
    <property type="entry name" value="Lactamase_B"/>
    <property type="match status" value="1"/>
</dbReference>
<dbReference type="AlphaFoldDB" id="A0A543J9C0"/>
<dbReference type="EMBL" id="VFPP01000001">
    <property type="protein sequence ID" value="TQM79433.1"/>
    <property type="molecule type" value="Genomic_DNA"/>
</dbReference>
<evidence type="ECO:0000313" key="4">
    <source>
        <dbReference type="Proteomes" id="UP000316628"/>
    </source>
</evidence>
<dbReference type="InterPro" id="IPR036866">
    <property type="entry name" value="RibonucZ/Hydroxyglut_hydro"/>
</dbReference>
<dbReference type="GO" id="GO:0006749">
    <property type="term" value="P:glutathione metabolic process"/>
    <property type="evidence" value="ECO:0007669"/>
    <property type="project" value="InterPro"/>
</dbReference>
<dbReference type="PROSITE" id="PS50206">
    <property type="entry name" value="RHODANESE_3"/>
    <property type="match status" value="1"/>
</dbReference>
<dbReference type="Gene3D" id="3.40.250.10">
    <property type="entry name" value="Rhodanese-like domain"/>
    <property type="match status" value="2"/>
</dbReference>
<keyword evidence="1" id="KW-0479">Metal-binding</keyword>
<dbReference type="PANTHER" id="PTHR43084:SF1">
    <property type="entry name" value="PERSULFIDE DIOXYGENASE ETHE1, MITOCHONDRIAL"/>
    <property type="match status" value="1"/>
</dbReference>
<evidence type="ECO:0000313" key="3">
    <source>
        <dbReference type="EMBL" id="TQM79433.1"/>
    </source>
</evidence>
<protein>
    <submittedName>
        <fullName evidence="3">Glyoxylase-like metal-dependent hydrolase (Beta-lactamase superfamily II)</fullName>
    </submittedName>
</protein>
<proteinExistence type="predicted"/>
<dbReference type="GO" id="GO:0050313">
    <property type="term" value="F:sulfur dioxygenase activity"/>
    <property type="evidence" value="ECO:0007669"/>
    <property type="project" value="InterPro"/>
</dbReference>
<dbReference type="GO" id="GO:0016787">
    <property type="term" value="F:hydrolase activity"/>
    <property type="evidence" value="ECO:0007669"/>
    <property type="project" value="UniProtKB-KW"/>
</dbReference>
<name>A0A543J9C0_9PSEU</name>
<dbReference type="Pfam" id="PF00581">
    <property type="entry name" value="Rhodanese"/>
    <property type="match status" value="1"/>
</dbReference>
<dbReference type="OrthoDB" id="3196337at2"/>
<dbReference type="InterPro" id="IPR036873">
    <property type="entry name" value="Rhodanese-like_dom_sf"/>
</dbReference>
<dbReference type="SUPFAM" id="SSF52821">
    <property type="entry name" value="Rhodanese/Cell cycle control phosphatase"/>
    <property type="match status" value="2"/>
</dbReference>
<keyword evidence="4" id="KW-1185">Reference proteome</keyword>
<dbReference type="CDD" id="cd07724">
    <property type="entry name" value="POD-like_MBL-fold"/>
    <property type="match status" value="1"/>
</dbReference>